<evidence type="ECO:0000313" key="7">
    <source>
        <dbReference type="EMBL" id="KKM24271.1"/>
    </source>
</evidence>
<comment type="similarity">
    <text evidence="1">Belongs to the complex I 24 kDa subunit family.</text>
</comment>
<evidence type="ECO:0000256" key="3">
    <source>
        <dbReference type="ARBA" id="ARBA00022723"/>
    </source>
</evidence>
<dbReference type="InterPro" id="IPR036249">
    <property type="entry name" value="Thioredoxin-like_sf"/>
</dbReference>
<accession>A0A0F9I9I7</accession>
<sequence>MTEQTLGAILDTYGHEPRCLVEVLQDVQHAEGYISEDAITTVCEDLGVPLMEAYRVARFYKAFSLAPRGKHVVTVCDGTACHVRGTPRLFDDVCGQLGIVPGETTDDGLFTLESVNCLGACALGPVVVIDGVYHDRVTPGKLRTLVDGVRNAGEEVGADA</sequence>
<dbReference type="InterPro" id="IPR002023">
    <property type="entry name" value="NuoE-like"/>
</dbReference>
<keyword evidence="3" id="KW-0479">Metal-binding</keyword>
<dbReference type="PIRSF" id="PIRSF000216">
    <property type="entry name" value="NADH_DH_24kDa"/>
    <property type="match status" value="1"/>
</dbReference>
<dbReference type="GO" id="GO:0016491">
    <property type="term" value="F:oxidoreductase activity"/>
    <property type="evidence" value="ECO:0007669"/>
    <property type="project" value="InterPro"/>
</dbReference>
<name>A0A0F9I9I7_9ZZZZ</name>
<gene>
    <name evidence="7" type="ORF">LCGC14_1606770</name>
</gene>
<organism evidence="7">
    <name type="scientific">marine sediment metagenome</name>
    <dbReference type="NCBI Taxonomy" id="412755"/>
    <lineage>
        <taxon>unclassified sequences</taxon>
        <taxon>metagenomes</taxon>
        <taxon>ecological metagenomes</taxon>
    </lineage>
</organism>
<dbReference type="EMBL" id="LAZR01012957">
    <property type="protein sequence ID" value="KKM24271.1"/>
    <property type="molecule type" value="Genomic_DNA"/>
</dbReference>
<dbReference type="CDD" id="cd03064">
    <property type="entry name" value="TRX_Fd_NuoE"/>
    <property type="match status" value="1"/>
</dbReference>
<dbReference type="PANTHER" id="PTHR43342:SF1">
    <property type="entry name" value="BIFURCATING [FEFE] HYDROGENASE GAMMA SUBUNIT"/>
    <property type="match status" value="1"/>
</dbReference>
<dbReference type="PANTHER" id="PTHR43342">
    <property type="entry name" value="NADH-QUINONE OXIDOREDUCTASE, E SUBUNIT"/>
    <property type="match status" value="1"/>
</dbReference>
<comment type="cofactor">
    <cofactor evidence="6">
        <name>[2Fe-2S] cluster</name>
        <dbReference type="ChEBI" id="CHEBI:190135"/>
    </cofactor>
</comment>
<dbReference type="Pfam" id="PF01257">
    <property type="entry name" value="2Fe-2S_thioredx"/>
    <property type="match status" value="1"/>
</dbReference>
<evidence type="ECO:0000256" key="5">
    <source>
        <dbReference type="ARBA" id="ARBA00023014"/>
    </source>
</evidence>
<dbReference type="GO" id="GO:0051537">
    <property type="term" value="F:2 iron, 2 sulfur cluster binding"/>
    <property type="evidence" value="ECO:0007669"/>
    <property type="project" value="UniProtKB-KW"/>
</dbReference>
<evidence type="ECO:0000256" key="1">
    <source>
        <dbReference type="ARBA" id="ARBA00010643"/>
    </source>
</evidence>
<dbReference type="InterPro" id="IPR041921">
    <property type="entry name" value="NuoE_N"/>
</dbReference>
<dbReference type="Gene3D" id="1.10.10.1590">
    <property type="entry name" value="NADH-quinone oxidoreductase subunit E"/>
    <property type="match status" value="1"/>
</dbReference>
<dbReference type="PROSITE" id="PS01099">
    <property type="entry name" value="COMPLEX1_24K"/>
    <property type="match status" value="1"/>
</dbReference>
<keyword evidence="4" id="KW-0408">Iron</keyword>
<evidence type="ECO:0000256" key="2">
    <source>
        <dbReference type="ARBA" id="ARBA00022714"/>
    </source>
</evidence>
<dbReference type="AlphaFoldDB" id="A0A0F9I9I7"/>
<protein>
    <recommendedName>
        <fullName evidence="8">NADH-quinone oxidoreductase subunit E</fullName>
    </recommendedName>
</protein>
<reference evidence="7" key="1">
    <citation type="journal article" date="2015" name="Nature">
        <title>Complex archaea that bridge the gap between prokaryotes and eukaryotes.</title>
        <authorList>
            <person name="Spang A."/>
            <person name="Saw J.H."/>
            <person name="Jorgensen S.L."/>
            <person name="Zaremba-Niedzwiedzka K."/>
            <person name="Martijn J."/>
            <person name="Lind A.E."/>
            <person name="van Eijk R."/>
            <person name="Schleper C."/>
            <person name="Guy L."/>
            <person name="Ettema T.J."/>
        </authorList>
    </citation>
    <scope>NUCLEOTIDE SEQUENCE</scope>
</reference>
<dbReference type="Gene3D" id="3.40.30.10">
    <property type="entry name" value="Glutaredoxin"/>
    <property type="match status" value="1"/>
</dbReference>
<keyword evidence="2" id="KW-0001">2Fe-2S</keyword>
<evidence type="ECO:0000256" key="6">
    <source>
        <dbReference type="ARBA" id="ARBA00034078"/>
    </source>
</evidence>
<evidence type="ECO:0000256" key="4">
    <source>
        <dbReference type="ARBA" id="ARBA00023004"/>
    </source>
</evidence>
<dbReference type="SUPFAM" id="SSF52833">
    <property type="entry name" value="Thioredoxin-like"/>
    <property type="match status" value="1"/>
</dbReference>
<proteinExistence type="inferred from homology"/>
<dbReference type="InterPro" id="IPR028431">
    <property type="entry name" value="NADP_DH_HndA-like"/>
</dbReference>
<dbReference type="InterPro" id="IPR042128">
    <property type="entry name" value="NuoE_dom"/>
</dbReference>
<keyword evidence="5" id="KW-0411">Iron-sulfur</keyword>
<dbReference type="GO" id="GO:0046872">
    <property type="term" value="F:metal ion binding"/>
    <property type="evidence" value="ECO:0007669"/>
    <property type="project" value="UniProtKB-KW"/>
</dbReference>
<comment type="caution">
    <text evidence="7">The sequence shown here is derived from an EMBL/GenBank/DDBJ whole genome shotgun (WGS) entry which is preliminary data.</text>
</comment>
<evidence type="ECO:0008006" key="8">
    <source>
        <dbReference type="Google" id="ProtNLM"/>
    </source>
</evidence>